<evidence type="ECO:0000256" key="1">
    <source>
        <dbReference type="SAM" id="MobiDB-lite"/>
    </source>
</evidence>
<dbReference type="Proteomes" id="UP001386955">
    <property type="component" value="Unassembled WGS sequence"/>
</dbReference>
<protein>
    <submittedName>
        <fullName evidence="2">Uncharacterized protein</fullName>
    </submittedName>
</protein>
<comment type="caution">
    <text evidence="2">The sequence shown here is derived from an EMBL/GenBank/DDBJ whole genome shotgun (WGS) entry which is preliminary data.</text>
</comment>
<reference evidence="2 3" key="1">
    <citation type="submission" date="2024-01" db="EMBL/GenBank/DDBJ databases">
        <title>The genomes of 5 underutilized Papilionoideae crops provide insights into root nodulation and disease resistanc.</title>
        <authorList>
            <person name="Jiang F."/>
        </authorList>
    </citation>
    <scope>NUCLEOTIDE SEQUENCE [LARGE SCALE GENOMIC DNA]</scope>
    <source>
        <strain evidence="2">DUOXIRENSHENG_FW03</strain>
        <tissue evidence="2">Leaves</tissue>
    </source>
</reference>
<name>A0AAN9SZT2_PSOTE</name>
<sequence length="99" mass="10310">MDGEERRMGKGGYEDDVTRPGASEGKDDASGVEKVVTTMLWEDGEAKFGNLEVATGVKKEVLGLEVAMGEALAVVEAKGGDERRALGGGHGGRARIGFS</sequence>
<gene>
    <name evidence="2" type="ORF">VNO78_00799</name>
</gene>
<accession>A0AAN9SZT2</accession>
<organism evidence="2 3">
    <name type="scientific">Psophocarpus tetragonolobus</name>
    <name type="common">Winged bean</name>
    <name type="synonym">Dolichos tetragonolobus</name>
    <dbReference type="NCBI Taxonomy" id="3891"/>
    <lineage>
        <taxon>Eukaryota</taxon>
        <taxon>Viridiplantae</taxon>
        <taxon>Streptophyta</taxon>
        <taxon>Embryophyta</taxon>
        <taxon>Tracheophyta</taxon>
        <taxon>Spermatophyta</taxon>
        <taxon>Magnoliopsida</taxon>
        <taxon>eudicotyledons</taxon>
        <taxon>Gunneridae</taxon>
        <taxon>Pentapetalae</taxon>
        <taxon>rosids</taxon>
        <taxon>fabids</taxon>
        <taxon>Fabales</taxon>
        <taxon>Fabaceae</taxon>
        <taxon>Papilionoideae</taxon>
        <taxon>50 kb inversion clade</taxon>
        <taxon>NPAAA clade</taxon>
        <taxon>indigoferoid/millettioid clade</taxon>
        <taxon>Phaseoleae</taxon>
        <taxon>Psophocarpus</taxon>
    </lineage>
</organism>
<feature type="region of interest" description="Disordered" evidence="1">
    <location>
        <begin position="1"/>
        <end position="31"/>
    </location>
</feature>
<evidence type="ECO:0000313" key="3">
    <source>
        <dbReference type="Proteomes" id="UP001386955"/>
    </source>
</evidence>
<dbReference type="EMBL" id="JAYMYS010000001">
    <property type="protein sequence ID" value="KAK7410199.1"/>
    <property type="molecule type" value="Genomic_DNA"/>
</dbReference>
<evidence type="ECO:0000313" key="2">
    <source>
        <dbReference type="EMBL" id="KAK7410199.1"/>
    </source>
</evidence>
<dbReference type="AlphaFoldDB" id="A0AAN9SZT2"/>
<keyword evidence="3" id="KW-1185">Reference proteome</keyword>
<proteinExistence type="predicted"/>